<comment type="subcellular location">
    <subcellularLocation>
        <location evidence="1 9">Cytoplasm</location>
    </subcellularLocation>
</comment>
<gene>
    <name evidence="12" type="primary">xerC_2</name>
    <name evidence="9" type="synonym">xerC</name>
    <name evidence="12" type="ORF">Pla163_18370</name>
</gene>
<keyword evidence="4 9" id="KW-0159">Chromosome partition</keyword>
<dbReference type="GO" id="GO:0051301">
    <property type="term" value="P:cell division"/>
    <property type="evidence" value="ECO:0007669"/>
    <property type="project" value="UniProtKB-KW"/>
</dbReference>
<dbReference type="InterPro" id="IPR010998">
    <property type="entry name" value="Integrase_recombinase_N"/>
</dbReference>
<evidence type="ECO:0000256" key="1">
    <source>
        <dbReference type="ARBA" id="ARBA00004496"/>
    </source>
</evidence>
<dbReference type="GO" id="GO:0007059">
    <property type="term" value="P:chromosome segregation"/>
    <property type="evidence" value="ECO:0007669"/>
    <property type="project" value="UniProtKB-UniRule"/>
</dbReference>
<evidence type="ECO:0000259" key="10">
    <source>
        <dbReference type="PROSITE" id="PS51898"/>
    </source>
</evidence>
<keyword evidence="5 9" id="KW-0229">DNA integration</keyword>
<dbReference type="SUPFAM" id="SSF56349">
    <property type="entry name" value="DNA breaking-rejoining enzymes"/>
    <property type="match status" value="1"/>
</dbReference>
<evidence type="ECO:0000313" key="13">
    <source>
        <dbReference type="Proteomes" id="UP000319342"/>
    </source>
</evidence>
<keyword evidence="3 9" id="KW-0132">Cell division</keyword>
<dbReference type="PANTHER" id="PTHR30349">
    <property type="entry name" value="PHAGE INTEGRASE-RELATED"/>
    <property type="match status" value="1"/>
</dbReference>
<feature type="active site" evidence="9">
    <location>
        <position position="182"/>
    </location>
</feature>
<dbReference type="PROSITE" id="PS51898">
    <property type="entry name" value="TYR_RECOMBINASE"/>
    <property type="match status" value="1"/>
</dbReference>
<keyword evidence="13" id="KW-1185">Reference proteome</keyword>
<evidence type="ECO:0000256" key="8">
    <source>
        <dbReference type="ARBA" id="ARBA00023306"/>
    </source>
</evidence>
<evidence type="ECO:0000256" key="6">
    <source>
        <dbReference type="ARBA" id="ARBA00023125"/>
    </source>
</evidence>
<dbReference type="InterPro" id="IPR023009">
    <property type="entry name" value="Tyrosine_recombinase_XerC/XerD"/>
</dbReference>
<organism evidence="12 13">
    <name type="scientific">Rohdeia mirabilis</name>
    <dbReference type="NCBI Taxonomy" id="2528008"/>
    <lineage>
        <taxon>Bacteria</taxon>
        <taxon>Pseudomonadati</taxon>
        <taxon>Planctomycetota</taxon>
        <taxon>Planctomycetia</taxon>
        <taxon>Planctomycetia incertae sedis</taxon>
        <taxon>Rohdeia</taxon>
    </lineage>
</organism>
<evidence type="ECO:0000256" key="7">
    <source>
        <dbReference type="ARBA" id="ARBA00023172"/>
    </source>
</evidence>
<feature type="active site" description="O-(3'-phospho-DNA)-tyrosine intermediate" evidence="9">
    <location>
        <position position="312"/>
    </location>
</feature>
<dbReference type="Pfam" id="PF02899">
    <property type="entry name" value="Phage_int_SAM_1"/>
    <property type="match status" value="1"/>
</dbReference>
<dbReference type="EMBL" id="CP036290">
    <property type="protein sequence ID" value="QDU84723.1"/>
    <property type="molecule type" value="Genomic_DNA"/>
</dbReference>
<feature type="active site" evidence="9">
    <location>
        <position position="303"/>
    </location>
</feature>
<accession>A0A518CZT8</accession>
<name>A0A518CZT8_9BACT</name>
<keyword evidence="2 9" id="KW-0963">Cytoplasm</keyword>
<dbReference type="InterPro" id="IPR004107">
    <property type="entry name" value="Integrase_SAM-like_N"/>
</dbReference>
<sequence length="332" mass="36989">MRIARAEPAPVHERLRDYSRPVSDAAPIDLAAAPAPFVRWIERYLAHRVGTRGGSEHTQRAYRADLLELAVTLGAIGVDEPERTTPRHLRRYLAALDERGLARTSIQRKLSSVRGFYRHLVREGALEVHPATGLRSARRGRPLPSGLSEGEIESLLFAPDVSTPSGRRDRALLEVMYSAGTRAAETVGLERLDVDFEQMLVRVLGKGRKERLAPLGSHAVRALAAYLDDPERPRPLPGHESAVFLNSRGGRLTTRSLQRIVSGLALRAGIRRHATPHTLRHSFATHLLDRGADLRSVQELLGHAHLVTTQIYTHVSNEHLREAYERAHPRAH</sequence>
<reference evidence="12 13" key="1">
    <citation type="submission" date="2019-02" db="EMBL/GenBank/DDBJ databases">
        <title>Deep-cultivation of Planctomycetes and their phenomic and genomic characterization uncovers novel biology.</title>
        <authorList>
            <person name="Wiegand S."/>
            <person name="Jogler M."/>
            <person name="Boedeker C."/>
            <person name="Pinto D."/>
            <person name="Vollmers J."/>
            <person name="Rivas-Marin E."/>
            <person name="Kohn T."/>
            <person name="Peeters S.H."/>
            <person name="Heuer A."/>
            <person name="Rast P."/>
            <person name="Oberbeckmann S."/>
            <person name="Bunk B."/>
            <person name="Jeske O."/>
            <person name="Meyerdierks A."/>
            <person name="Storesund J.E."/>
            <person name="Kallscheuer N."/>
            <person name="Luecker S."/>
            <person name="Lage O.M."/>
            <person name="Pohl T."/>
            <person name="Merkel B.J."/>
            <person name="Hornburger P."/>
            <person name="Mueller R.-W."/>
            <person name="Bruemmer F."/>
            <person name="Labrenz M."/>
            <person name="Spormann A.M."/>
            <person name="Op den Camp H."/>
            <person name="Overmann J."/>
            <person name="Amann R."/>
            <person name="Jetten M.S.M."/>
            <person name="Mascher T."/>
            <person name="Medema M.H."/>
            <person name="Devos D.P."/>
            <person name="Kaster A.-K."/>
            <person name="Ovreas L."/>
            <person name="Rohde M."/>
            <person name="Galperin M.Y."/>
            <person name="Jogler C."/>
        </authorList>
    </citation>
    <scope>NUCLEOTIDE SEQUENCE [LARGE SCALE GENOMIC DNA]</scope>
    <source>
        <strain evidence="12 13">Pla163</strain>
    </source>
</reference>
<keyword evidence="8 9" id="KW-0131">Cell cycle</keyword>
<keyword evidence="6 9" id="KW-0238">DNA-binding</keyword>
<dbReference type="InterPro" id="IPR013762">
    <property type="entry name" value="Integrase-like_cat_sf"/>
</dbReference>
<dbReference type="HAMAP" id="MF_01808">
    <property type="entry name" value="Recomb_XerC_XerD"/>
    <property type="match status" value="1"/>
</dbReference>
<dbReference type="Gene3D" id="1.10.150.130">
    <property type="match status" value="1"/>
</dbReference>
<feature type="domain" description="Core-binding (CB)" evidence="11">
    <location>
        <begin position="35"/>
        <end position="121"/>
    </location>
</feature>
<evidence type="ECO:0000313" key="12">
    <source>
        <dbReference type="EMBL" id="QDU84723.1"/>
    </source>
</evidence>
<dbReference type="InterPro" id="IPR050090">
    <property type="entry name" value="Tyrosine_recombinase_XerCD"/>
</dbReference>
<feature type="active site" evidence="9">
    <location>
        <position position="277"/>
    </location>
</feature>
<dbReference type="GO" id="GO:0006313">
    <property type="term" value="P:DNA transposition"/>
    <property type="evidence" value="ECO:0007669"/>
    <property type="project" value="UniProtKB-UniRule"/>
</dbReference>
<protein>
    <recommendedName>
        <fullName evidence="9">Tyrosine recombinase XerC</fullName>
    </recommendedName>
</protein>
<keyword evidence="7 9" id="KW-0233">DNA recombination</keyword>
<comment type="subunit">
    <text evidence="9">Forms a cyclic heterotetrameric complex composed of two molecules of XerC and two molecules of XerD.</text>
</comment>
<dbReference type="GO" id="GO:0003677">
    <property type="term" value="F:DNA binding"/>
    <property type="evidence" value="ECO:0007669"/>
    <property type="project" value="UniProtKB-UniRule"/>
</dbReference>
<comment type="function">
    <text evidence="9">Site-specific tyrosine recombinase, which acts by catalyzing the cutting and rejoining of the recombining DNA molecules. The XerC-XerD complex is essential to convert dimers of the bacterial chromosome into monomers to permit their segregation at cell division. It also contributes to the segregational stability of plasmids.</text>
</comment>
<dbReference type="Gene3D" id="1.10.443.10">
    <property type="entry name" value="Intergrase catalytic core"/>
    <property type="match status" value="1"/>
</dbReference>
<proteinExistence type="inferred from homology"/>
<feature type="active site" evidence="9">
    <location>
        <position position="280"/>
    </location>
</feature>
<evidence type="ECO:0000259" key="11">
    <source>
        <dbReference type="PROSITE" id="PS51900"/>
    </source>
</evidence>
<dbReference type="Pfam" id="PF00589">
    <property type="entry name" value="Phage_integrase"/>
    <property type="match status" value="1"/>
</dbReference>
<dbReference type="GO" id="GO:0009037">
    <property type="term" value="F:tyrosine-based site-specific recombinase activity"/>
    <property type="evidence" value="ECO:0007669"/>
    <property type="project" value="UniProtKB-UniRule"/>
</dbReference>
<dbReference type="CDD" id="cd00798">
    <property type="entry name" value="INT_XerDC_C"/>
    <property type="match status" value="1"/>
</dbReference>
<comment type="similarity">
    <text evidence="9">Belongs to the 'phage' integrase family. XerC subfamily.</text>
</comment>
<feature type="active site" evidence="9">
    <location>
        <position position="206"/>
    </location>
</feature>
<dbReference type="InterPro" id="IPR002104">
    <property type="entry name" value="Integrase_catalytic"/>
</dbReference>
<feature type="domain" description="Tyr recombinase" evidence="10">
    <location>
        <begin position="142"/>
        <end position="325"/>
    </location>
</feature>
<evidence type="ECO:0000256" key="3">
    <source>
        <dbReference type="ARBA" id="ARBA00022618"/>
    </source>
</evidence>
<dbReference type="GO" id="GO:0005737">
    <property type="term" value="C:cytoplasm"/>
    <property type="evidence" value="ECO:0007669"/>
    <property type="project" value="UniProtKB-SubCell"/>
</dbReference>
<evidence type="ECO:0000256" key="2">
    <source>
        <dbReference type="ARBA" id="ARBA00022490"/>
    </source>
</evidence>
<evidence type="ECO:0000256" key="5">
    <source>
        <dbReference type="ARBA" id="ARBA00022908"/>
    </source>
</evidence>
<evidence type="ECO:0000256" key="9">
    <source>
        <dbReference type="HAMAP-Rule" id="MF_01808"/>
    </source>
</evidence>
<dbReference type="PROSITE" id="PS51900">
    <property type="entry name" value="CB"/>
    <property type="match status" value="1"/>
</dbReference>
<evidence type="ECO:0000256" key="4">
    <source>
        <dbReference type="ARBA" id="ARBA00022829"/>
    </source>
</evidence>
<dbReference type="PANTHER" id="PTHR30349:SF77">
    <property type="entry name" value="TYROSINE RECOMBINASE XERC"/>
    <property type="match status" value="1"/>
</dbReference>
<dbReference type="NCBIfam" id="NF001399">
    <property type="entry name" value="PRK00283.1"/>
    <property type="match status" value="1"/>
</dbReference>
<dbReference type="AlphaFoldDB" id="A0A518CZT8"/>
<dbReference type="Proteomes" id="UP000319342">
    <property type="component" value="Chromosome"/>
</dbReference>
<dbReference type="InterPro" id="IPR044068">
    <property type="entry name" value="CB"/>
</dbReference>
<dbReference type="InterPro" id="IPR011010">
    <property type="entry name" value="DNA_brk_join_enz"/>
</dbReference>